<protein>
    <submittedName>
        <fullName evidence="2">Helix-turn-helix domain-containing protein</fullName>
    </submittedName>
</protein>
<evidence type="ECO:0000313" key="3">
    <source>
        <dbReference type="Proteomes" id="UP000282926"/>
    </source>
</evidence>
<comment type="caution">
    <text evidence="2">The sequence shown here is derived from an EMBL/GenBank/DDBJ whole genome shotgun (WGS) entry which is preliminary data.</text>
</comment>
<reference evidence="2 3" key="1">
    <citation type="submission" date="2019-01" db="EMBL/GenBank/DDBJ databases">
        <title>Lujinxingia litoralis gen. nov., sp. nov. and Lujinxingia sediminis gen. nov., sp. nov., new members in the order Bradymonadales, isolated from coastal sediment.</title>
        <authorList>
            <person name="Li C.-M."/>
        </authorList>
    </citation>
    <scope>NUCLEOTIDE SEQUENCE [LARGE SCALE GENOMIC DNA]</scope>
    <source>
        <strain evidence="2 3">SEH01</strain>
    </source>
</reference>
<keyword evidence="3" id="KW-1185">Reference proteome</keyword>
<dbReference type="SMART" id="SM00530">
    <property type="entry name" value="HTH_XRE"/>
    <property type="match status" value="1"/>
</dbReference>
<dbReference type="NCBIfam" id="TIGR03830">
    <property type="entry name" value="CxxCG_CxxCG_HTH"/>
    <property type="match status" value="1"/>
</dbReference>
<dbReference type="EMBL" id="SADD01000005">
    <property type="protein sequence ID" value="RVU43974.1"/>
    <property type="molecule type" value="Genomic_DNA"/>
</dbReference>
<name>A0ABY0CS94_9DELT</name>
<accession>A0ABY0CS94</accession>
<dbReference type="Proteomes" id="UP000282926">
    <property type="component" value="Unassembled WGS sequence"/>
</dbReference>
<dbReference type="Pfam" id="PF01381">
    <property type="entry name" value="HTH_3"/>
    <property type="match status" value="1"/>
</dbReference>
<proteinExistence type="predicted"/>
<evidence type="ECO:0000313" key="2">
    <source>
        <dbReference type="EMBL" id="RVU43974.1"/>
    </source>
</evidence>
<organism evidence="2 3">
    <name type="scientific">Lujinxingia sediminis</name>
    <dbReference type="NCBI Taxonomy" id="2480984"/>
    <lineage>
        <taxon>Bacteria</taxon>
        <taxon>Deltaproteobacteria</taxon>
        <taxon>Bradymonadales</taxon>
        <taxon>Lujinxingiaceae</taxon>
        <taxon>Lujinxingia</taxon>
    </lineage>
</organism>
<evidence type="ECO:0000259" key="1">
    <source>
        <dbReference type="PROSITE" id="PS50943"/>
    </source>
</evidence>
<dbReference type="Gene3D" id="1.10.260.40">
    <property type="entry name" value="lambda repressor-like DNA-binding domains"/>
    <property type="match status" value="1"/>
</dbReference>
<feature type="domain" description="HTH cro/C1-type" evidence="1">
    <location>
        <begin position="129"/>
        <end position="185"/>
    </location>
</feature>
<dbReference type="CDD" id="cd00093">
    <property type="entry name" value="HTH_XRE"/>
    <property type="match status" value="1"/>
</dbReference>
<dbReference type="InterPro" id="IPR022452">
    <property type="entry name" value="MqsA"/>
</dbReference>
<gene>
    <name evidence="2" type="ORF">EA187_10435</name>
</gene>
<dbReference type="InterPro" id="IPR001387">
    <property type="entry name" value="Cro/C1-type_HTH"/>
</dbReference>
<sequence length="221" mass="24816">MSAPARSHLPRSKLLKTRRKRLAPTPRVDVTSTRPTYRRYLQASPPAMRHPYLPLEAPMNCLECNAPMNQHTGEVPYHALPGTLLRGVTHRTCPSCGASEVDIPRIAELNRTIARALICQRARLSGPQVRFLRKHLGLSGTDVAARMGVSKATVSRWESNKQHISPGHDRLLRLMVAYEEPIENYAEHLASVAQEDAGATDLTINLWESDQRWHRSEPVRG</sequence>
<dbReference type="SUPFAM" id="SSF47413">
    <property type="entry name" value="lambda repressor-like DNA-binding domains"/>
    <property type="match status" value="1"/>
</dbReference>
<dbReference type="InterPro" id="IPR010982">
    <property type="entry name" value="Lambda_DNA-bd_dom_sf"/>
</dbReference>
<dbReference type="PROSITE" id="PS50943">
    <property type="entry name" value="HTH_CROC1"/>
    <property type="match status" value="1"/>
</dbReference>